<keyword evidence="2" id="KW-0813">Transport</keyword>
<dbReference type="Pfam" id="PF01297">
    <property type="entry name" value="ZnuA"/>
    <property type="match status" value="1"/>
</dbReference>
<evidence type="ECO:0000256" key="1">
    <source>
        <dbReference type="ARBA" id="ARBA00004196"/>
    </source>
</evidence>
<name>A0ABY8VCW4_9CORY</name>
<protein>
    <submittedName>
        <fullName evidence="6">Zinc ABC transporter substrate-binding protein</fullName>
    </submittedName>
</protein>
<evidence type="ECO:0000256" key="2">
    <source>
        <dbReference type="ARBA" id="ARBA00022448"/>
    </source>
</evidence>
<dbReference type="InterPro" id="IPR006127">
    <property type="entry name" value="ZnuA-like"/>
</dbReference>
<organism evidence="6 7">
    <name type="scientific">Corynebacterium breve</name>
    <dbReference type="NCBI Taxonomy" id="3049799"/>
    <lineage>
        <taxon>Bacteria</taxon>
        <taxon>Bacillati</taxon>
        <taxon>Actinomycetota</taxon>
        <taxon>Actinomycetes</taxon>
        <taxon>Mycobacteriales</taxon>
        <taxon>Corynebacteriaceae</taxon>
        <taxon>Corynebacterium</taxon>
    </lineage>
</organism>
<sequence>MPVAIGTLFFASACSGDAGTTTASSESDGLNIVTSTSIWGDVASAVVTDEKATVTPIITGNSIDPHHFDPSAADLAKATEADIVVVGGGGYDAWLYDVVDEDKIVNALPLIAHDHGDHEGHDHGEEAHDEHEGHTDHEEHDHGPIEMIEGNEHIWYDTDAVEYVAEEIEAAATANTPGIEADAQPVLDRMKEMDQLIEELPAAKIVQSESVGDYIIDDSNMEDITPESYRKAILTETEPAASDLAAFLDVLKGNEVDVLLFNPQTATDTAERIKKAAEENDVTIVEINETPEEGTNFLEYFEQRVQALSDAVK</sequence>
<keyword evidence="3" id="KW-0479">Metal-binding</keyword>
<dbReference type="PANTHER" id="PTHR42953:SF1">
    <property type="entry name" value="METAL-BINDING PROTEIN HI_0362-RELATED"/>
    <property type="match status" value="1"/>
</dbReference>
<keyword evidence="7" id="KW-1185">Reference proteome</keyword>
<proteinExistence type="predicted"/>
<dbReference type="Proteomes" id="UP001225598">
    <property type="component" value="Chromosome"/>
</dbReference>
<evidence type="ECO:0000256" key="3">
    <source>
        <dbReference type="ARBA" id="ARBA00022723"/>
    </source>
</evidence>
<dbReference type="RefSeq" id="WP_284824357.1">
    <property type="nucleotide sequence ID" value="NZ_CP126969.1"/>
</dbReference>
<feature type="region of interest" description="Disordered" evidence="5">
    <location>
        <begin position="115"/>
        <end position="143"/>
    </location>
</feature>
<evidence type="ECO:0000313" key="6">
    <source>
        <dbReference type="EMBL" id="WIM67333.1"/>
    </source>
</evidence>
<evidence type="ECO:0000256" key="5">
    <source>
        <dbReference type="SAM" id="MobiDB-lite"/>
    </source>
</evidence>
<dbReference type="InterPro" id="IPR050492">
    <property type="entry name" value="Bact_metal-bind_prot9"/>
</dbReference>
<comment type="subcellular location">
    <subcellularLocation>
        <location evidence="1">Cell envelope</location>
    </subcellularLocation>
</comment>
<dbReference type="PANTHER" id="PTHR42953">
    <property type="entry name" value="HIGH-AFFINITY ZINC UPTAKE SYSTEM PROTEIN ZNUA-RELATED"/>
    <property type="match status" value="1"/>
</dbReference>
<gene>
    <name evidence="6" type="ORF">QP027_09525</name>
</gene>
<dbReference type="Gene3D" id="3.40.50.1980">
    <property type="entry name" value="Nitrogenase molybdenum iron protein domain"/>
    <property type="match status" value="2"/>
</dbReference>
<dbReference type="SUPFAM" id="SSF53807">
    <property type="entry name" value="Helical backbone' metal receptor"/>
    <property type="match status" value="1"/>
</dbReference>
<evidence type="ECO:0000256" key="4">
    <source>
        <dbReference type="ARBA" id="ARBA00022729"/>
    </source>
</evidence>
<evidence type="ECO:0000313" key="7">
    <source>
        <dbReference type="Proteomes" id="UP001225598"/>
    </source>
</evidence>
<dbReference type="EMBL" id="CP126969">
    <property type="protein sequence ID" value="WIM67333.1"/>
    <property type="molecule type" value="Genomic_DNA"/>
</dbReference>
<reference evidence="6 7" key="1">
    <citation type="submission" date="2023-05" db="EMBL/GenBank/DDBJ databases">
        <title>Corynebacterium suedekumii sp. nov. and Corynebacterium breve sp. nov. isolated from raw cow's milk.</title>
        <authorList>
            <person name="Baer M.K."/>
            <person name="Mehl L."/>
            <person name="Hellmuth R."/>
            <person name="Marke G."/>
            <person name="Lipski A."/>
        </authorList>
    </citation>
    <scope>NUCLEOTIDE SEQUENCE [LARGE SCALE GENOMIC DNA]</scope>
    <source>
        <strain evidence="6 7">R4</strain>
    </source>
</reference>
<keyword evidence="4" id="KW-0732">Signal</keyword>
<accession>A0ABY8VCW4</accession>